<dbReference type="Proteomes" id="UP001066276">
    <property type="component" value="Chromosome 8"/>
</dbReference>
<reference evidence="2" key="1">
    <citation type="journal article" date="2022" name="bioRxiv">
        <title>Sequencing and chromosome-scale assembly of the giantPleurodeles waltlgenome.</title>
        <authorList>
            <person name="Brown T."/>
            <person name="Elewa A."/>
            <person name="Iarovenko S."/>
            <person name="Subramanian E."/>
            <person name="Araus A.J."/>
            <person name="Petzold A."/>
            <person name="Susuki M."/>
            <person name="Suzuki K.-i.T."/>
            <person name="Hayashi T."/>
            <person name="Toyoda A."/>
            <person name="Oliveira C."/>
            <person name="Osipova E."/>
            <person name="Leigh N.D."/>
            <person name="Simon A."/>
            <person name="Yun M.H."/>
        </authorList>
    </citation>
    <scope>NUCLEOTIDE SEQUENCE</scope>
    <source>
        <strain evidence="2">20211129_DDA</strain>
        <tissue evidence="2">Liver</tissue>
    </source>
</reference>
<dbReference type="PROSITE" id="PS00430">
    <property type="entry name" value="TONB_DEPENDENT_REC_1"/>
    <property type="match status" value="1"/>
</dbReference>
<keyword evidence="3" id="KW-1185">Reference proteome</keyword>
<proteinExistence type="predicted"/>
<evidence type="ECO:0000256" key="1">
    <source>
        <dbReference type="SAM" id="MobiDB-lite"/>
    </source>
</evidence>
<gene>
    <name evidence="2" type="ORF">NDU88_004524</name>
</gene>
<protein>
    <submittedName>
        <fullName evidence="2">Uncharacterized protein</fullName>
    </submittedName>
</protein>
<dbReference type="EMBL" id="JANPWB010000012">
    <property type="protein sequence ID" value="KAJ1116309.1"/>
    <property type="molecule type" value="Genomic_DNA"/>
</dbReference>
<comment type="caution">
    <text evidence="2">The sequence shown here is derived from an EMBL/GenBank/DDBJ whole genome shotgun (WGS) entry which is preliminary data.</text>
</comment>
<dbReference type="AlphaFoldDB" id="A0AAV7NLB0"/>
<accession>A0AAV7NLB0</accession>
<sequence>MLCTVSLYICVRIVNRSRAVAMAAPPKQTNQLCVRQSLYYRSMPLEVRHRDTLVVTGSKLERLAALVPCRNHVPSSVPDRPQMSLRPSQAHNGSPCHSTREPPLLGATQAAGSESRMPVAAFKKDNPTSWCGAPI</sequence>
<feature type="region of interest" description="Disordered" evidence="1">
    <location>
        <begin position="74"/>
        <end position="116"/>
    </location>
</feature>
<dbReference type="InterPro" id="IPR010916">
    <property type="entry name" value="TonB_box_CS"/>
</dbReference>
<feature type="compositionally biased region" description="Polar residues" evidence="1">
    <location>
        <begin position="85"/>
        <end position="97"/>
    </location>
</feature>
<evidence type="ECO:0000313" key="2">
    <source>
        <dbReference type="EMBL" id="KAJ1116309.1"/>
    </source>
</evidence>
<organism evidence="2 3">
    <name type="scientific">Pleurodeles waltl</name>
    <name type="common">Iberian ribbed newt</name>
    <dbReference type="NCBI Taxonomy" id="8319"/>
    <lineage>
        <taxon>Eukaryota</taxon>
        <taxon>Metazoa</taxon>
        <taxon>Chordata</taxon>
        <taxon>Craniata</taxon>
        <taxon>Vertebrata</taxon>
        <taxon>Euteleostomi</taxon>
        <taxon>Amphibia</taxon>
        <taxon>Batrachia</taxon>
        <taxon>Caudata</taxon>
        <taxon>Salamandroidea</taxon>
        <taxon>Salamandridae</taxon>
        <taxon>Pleurodelinae</taxon>
        <taxon>Pleurodeles</taxon>
    </lineage>
</organism>
<evidence type="ECO:0000313" key="3">
    <source>
        <dbReference type="Proteomes" id="UP001066276"/>
    </source>
</evidence>
<name>A0AAV7NLB0_PLEWA</name>